<reference evidence="9 10" key="1">
    <citation type="submission" date="2019-07" db="EMBL/GenBank/DDBJ databases">
        <title>Whole genome shotgun sequence of Reyranella soli NBRC 108950.</title>
        <authorList>
            <person name="Hosoyama A."/>
            <person name="Uohara A."/>
            <person name="Ohji S."/>
            <person name="Ichikawa N."/>
        </authorList>
    </citation>
    <scope>NUCLEOTIDE SEQUENCE [LARGE SCALE GENOMIC DNA]</scope>
    <source>
        <strain evidence="9 10">NBRC 108950</strain>
    </source>
</reference>
<dbReference type="PIRSF" id="PIRSF006066">
    <property type="entry name" value="HI0050"/>
    <property type="match status" value="1"/>
</dbReference>
<comment type="caution">
    <text evidence="9">The sequence shown here is derived from an EMBL/GenBank/DDBJ whole genome shotgun (WGS) entry which is preliminary data.</text>
</comment>
<evidence type="ECO:0000313" key="10">
    <source>
        <dbReference type="Proteomes" id="UP000321058"/>
    </source>
</evidence>
<name>A0A512NRS9_9HYPH</name>
<feature type="transmembrane region" description="Helical" evidence="7">
    <location>
        <begin position="362"/>
        <end position="388"/>
    </location>
</feature>
<feature type="transmembrane region" description="Helical" evidence="7">
    <location>
        <begin position="107"/>
        <end position="128"/>
    </location>
</feature>
<evidence type="ECO:0000256" key="2">
    <source>
        <dbReference type="ARBA" id="ARBA00022475"/>
    </source>
</evidence>
<accession>A0A512NRS9</accession>
<comment type="function">
    <text evidence="7">Part of the tripartite ATP-independent periplasmic (TRAP) transport system.</text>
</comment>
<dbReference type="NCBIfam" id="TIGR00786">
    <property type="entry name" value="dctM"/>
    <property type="match status" value="1"/>
</dbReference>
<dbReference type="InterPro" id="IPR010656">
    <property type="entry name" value="DctM"/>
</dbReference>
<dbReference type="AlphaFoldDB" id="A0A512NRS9"/>
<dbReference type="OrthoDB" id="9790209at2"/>
<protein>
    <recommendedName>
        <fullName evidence="7">TRAP transporter large permease protein</fullName>
    </recommendedName>
</protein>
<dbReference type="InterPro" id="IPR004681">
    <property type="entry name" value="TRAP_DctM"/>
</dbReference>
<evidence type="ECO:0000256" key="5">
    <source>
        <dbReference type="ARBA" id="ARBA00022989"/>
    </source>
</evidence>
<dbReference type="Proteomes" id="UP000321058">
    <property type="component" value="Unassembled WGS sequence"/>
</dbReference>
<comment type="subcellular location">
    <subcellularLocation>
        <location evidence="1 7">Cell inner membrane</location>
        <topology evidence="1 7">Multi-pass membrane protein</topology>
    </subcellularLocation>
</comment>
<dbReference type="EMBL" id="BKAJ01000239">
    <property type="protein sequence ID" value="GEP61622.1"/>
    <property type="molecule type" value="Genomic_DNA"/>
</dbReference>
<keyword evidence="6 7" id="KW-0472">Membrane</keyword>
<organism evidence="9 10">
    <name type="scientific">Reyranella soli</name>
    <dbReference type="NCBI Taxonomy" id="1230389"/>
    <lineage>
        <taxon>Bacteria</taxon>
        <taxon>Pseudomonadati</taxon>
        <taxon>Pseudomonadota</taxon>
        <taxon>Alphaproteobacteria</taxon>
        <taxon>Hyphomicrobiales</taxon>
        <taxon>Reyranellaceae</taxon>
        <taxon>Reyranella</taxon>
    </lineage>
</organism>
<feature type="transmembrane region" description="Helical" evidence="7">
    <location>
        <begin position="50"/>
        <end position="71"/>
    </location>
</feature>
<keyword evidence="3 7" id="KW-0997">Cell inner membrane</keyword>
<feature type="transmembrane region" description="Helical" evidence="7">
    <location>
        <begin position="248"/>
        <end position="266"/>
    </location>
</feature>
<keyword evidence="2" id="KW-1003">Cell membrane</keyword>
<dbReference type="GO" id="GO:0022857">
    <property type="term" value="F:transmembrane transporter activity"/>
    <property type="evidence" value="ECO:0007669"/>
    <property type="project" value="UniProtKB-UniRule"/>
</dbReference>
<evidence type="ECO:0000256" key="7">
    <source>
        <dbReference type="RuleBase" id="RU369079"/>
    </source>
</evidence>
<keyword evidence="5 7" id="KW-1133">Transmembrane helix</keyword>
<feature type="transmembrane region" description="Helical" evidence="7">
    <location>
        <begin position="322"/>
        <end position="350"/>
    </location>
</feature>
<feature type="transmembrane region" description="Helical" evidence="7">
    <location>
        <begin position="221"/>
        <end position="242"/>
    </location>
</feature>
<dbReference type="Pfam" id="PF06808">
    <property type="entry name" value="DctM"/>
    <property type="match status" value="1"/>
</dbReference>
<feature type="transmembrane region" description="Helical" evidence="7">
    <location>
        <begin position="278"/>
        <end position="302"/>
    </location>
</feature>
<feature type="domain" description="TRAP C4-dicarboxylate transport system permease DctM subunit" evidence="8">
    <location>
        <begin position="11"/>
        <end position="423"/>
    </location>
</feature>
<feature type="transmembrane region" description="Helical" evidence="7">
    <location>
        <begin position="83"/>
        <end position="101"/>
    </location>
</feature>
<feature type="transmembrane region" description="Helical" evidence="7">
    <location>
        <begin position="408"/>
        <end position="427"/>
    </location>
</feature>
<dbReference type="GO" id="GO:0005886">
    <property type="term" value="C:plasma membrane"/>
    <property type="evidence" value="ECO:0007669"/>
    <property type="project" value="UniProtKB-SubCell"/>
</dbReference>
<keyword evidence="4 7" id="KW-0812">Transmembrane</keyword>
<dbReference type="RefSeq" id="WP_147156906.1">
    <property type="nucleotide sequence ID" value="NZ_BKAJ01000239.1"/>
</dbReference>
<sequence length="435" mass="46409">MSPGLEVAVVLVIFLGLLAAGMTIPFAIGVPAIVYLLLHGGVPALKGIGLMSWGSMNSFALTAIPLFILMAEIMQHSGLSFRIYRGLSKLVCVIPGGLLQTNIAGCALFAAISGSSVATAAAIGTVALPQLIQRGYHRPLAAGSLAAGGTLGILIPPSIAMIVYGTFTETSVSKLFMAGIVPGLLLTGLFMLYVFVHALLRPKIAPREKGPQNLAEFGQALADLLPFAIVIGGTMGSLYFGFVTPTEAAAVGCLAAVVVSSIWGRLGWKEMRTAMTSAVMISGNILLIVYTAFVFSYAISVAGVGEQLTSWMVSLNLSRLEFFFALFILYTILGCLVESLGMIVITVPLLYPVLLKYHIDPVWFGIILVLFIELGQISPPIGINLFVIQSIWDGKLSDIVWGTVPFHLLMFILLVMLVFWPEIALWLPQHMSAPP</sequence>
<dbReference type="PANTHER" id="PTHR33362:SF5">
    <property type="entry name" value="C4-DICARBOXYLATE TRAP TRANSPORTER LARGE PERMEASE PROTEIN DCTM"/>
    <property type="match status" value="1"/>
</dbReference>
<evidence type="ECO:0000256" key="1">
    <source>
        <dbReference type="ARBA" id="ARBA00004429"/>
    </source>
</evidence>
<feature type="transmembrane region" description="Helical" evidence="7">
    <location>
        <begin position="176"/>
        <end position="200"/>
    </location>
</feature>
<comment type="similarity">
    <text evidence="7">Belongs to the TRAP transporter large permease family.</text>
</comment>
<keyword evidence="7" id="KW-0813">Transport</keyword>
<evidence type="ECO:0000256" key="3">
    <source>
        <dbReference type="ARBA" id="ARBA00022519"/>
    </source>
</evidence>
<gene>
    <name evidence="9" type="ORF">RSO01_87880</name>
</gene>
<evidence type="ECO:0000256" key="6">
    <source>
        <dbReference type="ARBA" id="ARBA00023136"/>
    </source>
</evidence>
<evidence type="ECO:0000259" key="8">
    <source>
        <dbReference type="Pfam" id="PF06808"/>
    </source>
</evidence>
<proteinExistence type="inferred from homology"/>
<feature type="transmembrane region" description="Helical" evidence="7">
    <location>
        <begin position="7"/>
        <end position="38"/>
    </location>
</feature>
<feature type="transmembrane region" description="Helical" evidence="7">
    <location>
        <begin position="140"/>
        <end position="164"/>
    </location>
</feature>
<dbReference type="PANTHER" id="PTHR33362">
    <property type="entry name" value="SIALIC ACID TRAP TRANSPORTER PERMEASE PROTEIN SIAT-RELATED"/>
    <property type="match status" value="1"/>
</dbReference>
<keyword evidence="10" id="KW-1185">Reference proteome</keyword>
<comment type="subunit">
    <text evidence="7">The complex comprises the extracytoplasmic solute receptor protein and the two transmembrane proteins.</text>
</comment>
<evidence type="ECO:0000313" key="9">
    <source>
        <dbReference type="EMBL" id="GEP61622.1"/>
    </source>
</evidence>
<evidence type="ECO:0000256" key="4">
    <source>
        <dbReference type="ARBA" id="ARBA00022692"/>
    </source>
</evidence>